<dbReference type="EMBL" id="JBHSZV010000022">
    <property type="protein sequence ID" value="MFC7062051.1"/>
    <property type="molecule type" value="Genomic_DNA"/>
</dbReference>
<protein>
    <recommendedName>
        <fullName evidence="1">Squalene cyclase N-terminal domain-containing protein</fullName>
    </recommendedName>
</protein>
<dbReference type="Proteomes" id="UP001596410">
    <property type="component" value="Unassembled WGS sequence"/>
</dbReference>
<keyword evidence="3" id="KW-1185">Reference proteome</keyword>
<dbReference type="Pfam" id="PF13249">
    <property type="entry name" value="SQHop_cyclase_N"/>
    <property type="match status" value="1"/>
</dbReference>
<organism evidence="2 3">
    <name type="scientific">Halobacillus seohaensis</name>
    <dbReference type="NCBI Taxonomy" id="447421"/>
    <lineage>
        <taxon>Bacteria</taxon>
        <taxon>Bacillati</taxon>
        <taxon>Bacillota</taxon>
        <taxon>Bacilli</taxon>
        <taxon>Bacillales</taxon>
        <taxon>Bacillaceae</taxon>
        <taxon>Halobacillus</taxon>
    </lineage>
</organism>
<proteinExistence type="predicted"/>
<evidence type="ECO:0000313" key="3">
    <source>
        <dbReference type="Proteomes" id="UP001596410"/>
    </source>
</evidence>
<comment type="caution">
    <text evidence="2">The sequence shown here is derived from an EMBL/GenBank/DDBJ whole genome shotgun (WGS) entry which is preliminary data.</text>
</comment>
<name>A0ABW2EMA0_9BACI</name>
<gene>
    <name evidence="2" type="ORF">ACFQIC_09280</name>
</gene>
<dbReference type="InterPro" id="IPR032697">
    <property type="entry name" value="SQ_cyclase_N"/>
</dbReference>
<feature type="domain" description="Squalene cyclase N-terminal" evidence="1">
    <location>
        <begin position="3"/>
        <end position="56"/>
    </location>
</feature>
<accession>A0ABW2EMA0</accession>
<sequence>MQEKQSKDGTWRYCFEGSPMTDAYMIILLRSLVINDEELIWKLVKRIQSKQIENGT</sequence>
<evidence type="ECO:0000313" key="2">
    <source>
        <dbReference type="EMBL" id="MFC7062051.1"/>
    </source>
</evidence>
<dbReference type="RefSeq" id="WP_390217052.1">
    <property type="nucleotide sequence ID" value="NZ_JBHSZV010000022.1"/>
</dbReference>
<reference evidence="3" key="1">
    <citation type="journal article" date="2019" name="Int. J. Syst. Evol. Microbiol.">
        <title>The Global Catalogue of Microorganisms (GCM) 10K type strain sequencing project: providing services to taxonomists for standard genome sequencing and annotation.</title>
        <authorList>
            <consortium name="The Broad Institute Genomics Platform"/>
            <consortium name="The Broad Institute Genome Sequencing Center for Infectious Disease"/>
            <person name="Wu L."/>
            <person name="Ma J."/>
        </authorList>
    </citation>
    <scope>NUCLEOTIDE SEQUENCE [LARGE SCALE GENOMIC DNA]</scope>
    <source>
        <strain evidence="3">CGMCC 4.1621</strain>
    </source>
</reference>
<evidence type="ECO:0000259" key="1">
    <source>
        <dbReference type="Pfam" id="PF13249"/>
    </source>
</evidence>